<dbReference type="Gene3D" id="3.20.20.80">
    <property type="entry name" value="Glycosidases"/>
    <property type="match status" value="1"/>
</dbReference>
<dbReference type="SUPFAM" id="SSF51445">
    <property type="entry name" value="(Trans)glycosidases"/>
    <property type="match status" value="1"/>
</dbReference>
<comment type="caution">
    <text evidence="4">The sequence shown here is derived from an EMBL/GenBank/DDBJ whole genome shotgun (WGS) entry which is preliminary data.</text>
</comment>
<sequence>MKKEISKTFNALADSLVVYSQRYGRSSWLIFLVIFAFIVAISFSFPSLSARVPRERSEIRGVWLTNIDSEVLFQKETLADAVDKLADLQFNTLYPTVWNWGYTLYPSRVARRVTGRSIDPHASLQKRDLLTEITKLGHRKKLTVIPWFEFGFMAPADSELAKRHPDWLTERQDGSVIWWEGKVHQRVWLNPLRPEVQTFITDLVSEIITNYDVDGIQFDDHFGYPSDFGYDDYTVKLYQREHEGKLPPKDYLDKDWIQWRADKITAYMMRLSKTIKMKNPRAIVSLSPNPQTFSLESYLLDWNTLRQKGAIDELVIQVYRTDMEAFDRELSQSELQEARDSIPVAIGILAGLKGRPIPMGNITTQVNKSREQNFKGVSFFFYESLWNLADESSEYRRSSFREMFRGS</sequence>
<evidence type="ECO:0000313" key="4">
    <source>
        <dbReference type="EMBL" id="MEG3435589.1"/>
    </source>
</evidence>
<dbReference type="InterPro" id="IPR017853">
    <property type="entry name" value="GH"/>
</dbReference>
<dbReference type="Pfam" id="PF02638">
    <property type="entry name" value="GHL10"/>
    <property type="match status" value="1"/>
</dbReference>
<name>A0AAW9QKB4_9CHRO</name>
<evidence type="ECO:0000256" key="1">
    <source>
        <dbReference type="ARBA" id="ARBA00022729"/>
    </source>
</evidence>
<dbReference type="RefSeq" id="WP_332863038.1">
    <property type="nucleotide sequence ID" value="NZ_JBAFSM010000001.1"/>
</dbReference>
<gene>
    <name evidence="4" type="ORF">V0288_00520</name>
</gene>
<evidence type="ECO:0000313" key="5">
    <source>
        <dbReference type="Proteomes" id="UP001328733"/>
    </source>
</evidence>
<accession>A0AAW9QKB4</accession>
<keyword evidence="2" id="KW-1133">Transmembrane helix</keyword>
<dbReference type="InterPro" id="IPR003790">
    <property type="entry name" value="GHL10"/>
</dbReference>
<keyword evidence="1" id="KW-0732">Signal</keyword>
<keyword evidence="5" id="KW-1185">Reference proteome</keyword>
<dbReference type="EMBL" id="JBAFSM010000001">
    <property type="protein sequence ID" value="MEG3435589.1"/>
    <property type="molecule type" value="Genomic_DNA"/>
</dbReference>
<reference evidence="4 5" key="1">
    <citation type="submission" date="2024-01" db="EMBL/GenBank/DDBJ databases">
        <title>Genomic insights into the taxonomy and metabolism of the cyanobacterium Pannus brasiliensis CCIBt3594.</title>
        <authorList>
            <person name="Machado M."/>
            <person name="Botero N.B."/>
            <person name="Andreote A.P.D."/>
            <person name="Feitosa A.M.T."/>
            <person name="Popin R."/>
            <person name="Sivonen K."/>
            <person name="Fiore M.F."/>
        </authorList>
    </citation>
    <scope>NUCLEOTIDE SEQUENCE [LARGE SCALE GENOMIC DNA]</scope>
    <source>
        <strain evidence="4 5">CCIBt3594</strain>
    </source>
</reference>
<dbReference type="Proteomes" id="UP001328733">
    <property type="component" value="Unassembled WGS sequence"/>
</dbReference>
<feature type="domain" description="Glycosyl hydrolase-like 10" evidence="3">
    <location>
        <begin position="58"/>
        <end position="361"/>
    </location>
</feature>
<dbReference type="PANTHER" id="PTHR43405:SF1">
    <property type="entry name" value="GLYCOSYL HYDROLASE DIGH"/>
    <property type="match status" value="1"/>
</dbReference>
<feature type="transmembrane region" description="Helical" evidence="2">
    <location>
        <begin position="28"/>
        <end position="48"/>
    </location>
</feature>
<evidence type="ECO:0000256" key="2">
    <source>
        <dbReference type="SAM" id="Phobius"/>
    </source>
</evidence>
<keyword evidence="4" id="KW-0378">Hydrolase</keyword>
<dbReference type="GO" id="GO:0016787">
    <property type="term" value="F:hydrolase activity"/>
    <property type="evidence" value="ECO:0007669"/>
    <property type="project" value="UniProtKB-KW"/>
</dbReference>
<dbReference type="InterPro" id="IPR052177">
    <property type="entry name" value="Divisome_Glycosyl_Hydrolase"/>
</dbReference>
<dbReference type="AlphaFoldDB" id="A0AAW9QKB4"/>
<protein>
    <submittedName>
        <fullName evidence="4">Glycoside hydrolase family 10 protein</fullName>
    </submittedName>
</protein>
<dbReference type="PANTHER" id="PTHR43405">
    <property type="entry name" value="GLYCOSYL HYDROLASE DIGH"/>
    <property type="match status" value="1"/>
</dbReference>
<evidence type="ECO:0000259" key="3">
    <source>
        <dbReference type="Pfam" id="PF02638"/>
    </source>
</evidence>
<organism evidence="4 5">
    <name type="scientific">Pannus brasiliensis CCIBt3594</name>
    <dbReference type="NCBI Taxonomy" id="1427578"/>
    <lineage>
        <taxon>Bacteria</taxon>
        <taxon>Bacillati</taxon>
        <taxon>Cyanobacteriota</taxon>
        <taxon>Cyanophyceae</taxon>
        <taxon>Oscillatoriophycideae</taxon>
        <taxon>Chroococcales</taxon>
        <taxon>Microcystaceae</taxon>
        <taxon>Pannus</taxon>
    </lineage>
</organism>
<proteinExistence type="predicted"/>
<keyword evidence="2" id="KW-0472">Membrane</keyword>
<keyword evidence="2" id="KW-0812">Transmembrane</keyword>